<comment type="caution">
    <text evidence="1">The sequence shown here is derived from an EMBL/GenBank/DDBJ whole genome shotgun (WGS) entry which is preliminary data.</text>
</comment>
<reference evidence="1" key="1">
    <citation type="submission" date="2020-12" db="EMBL/GenBank/DDBJ databases">
        <title>Bacterial taxonomy.</title>
        <authorList>
            <person name="Pan X."/>
        </authorList>
    </citation>
    <scope>NUCLEOTIDE SEQUENCE</scope>
    <source>
        <strain evidence="1">B2012</strain>
    </source>
</reference>
<dbReference type="Gene3D" id="2.40.10.180">
    <property type="entry name" value="Phage tail proteins"/>
    <property type="match status" value="1"/>
</dbReference>
<dbReference type="Proteomes" id="UP000609531">
    <property type="component" value="Unassembled WGS sequence"/>
</dbReference>
<proteinExistence type="predicted"/>
<evidence type="ECO:0000313" key="1">
    <source>
        <dbReference type="EMBL" id="MBJ3776394.1"/>
    </source>
</evidence>
<dbReference type="InterPro" id="IPR008018">
    <property type="entry name" value="Phage_tail_attach_FII"/>
</dbReference>
<name>A0A934IRM2_9HYPH</name>
<dbReference type="EMBL" id="JAEKJA010000009">
    <property type="protein sequence ID" value="MBJ3776394.1"/>
    <property type="molecule type" value="Genomic_DNA"/>
</dbReference>
<dbReference type="AlphaFoldDB" id="A0A934IRM2"/>
<dbReference type="GO" id="GO:0019068">
    <property type="term" value="P:virion assembly"/>
    <property type="evidence" value="ECO:0007669"/>
    <property type="project" value="InterPro"/>
</dbReference>
<gene>
    <name evidence="1" type="ORF">JCR33_11875</name>
</gene>
<dbReference type="Pfam" id="PF05354">
    <property type="entry name" value="Phage_attach"/>
    <property type="match status" value="1"/>
</dbReference>
<protein>
    <submittedName>
        <fullName evidence="1">Uncharacterized protein</fullName>
    </submittedName>
</protein>
<organism evidence="1 2">
    <name type="scientific">Acuticoccus mangrovi</name>
    <dbReference type="NCBI Taxonomy" id="2796142"/>
    <lineage>
        <taxon>Bacteria</taxon>
        <taxon>Pseudomonadati</taxon>
        <taxon>Pseudomonadota</taxon>
        <taxon>Alphaproteobacteria</taxon>
        <taxon>Hyphomicrobiales</taxon>
        <taxon>Amorphaceae</taxon>
        <taxon>Acuticoccus</taxon>
    </lineage>
</organism>
<accession>A0A934IRM2</accession>
<dbReference type="InterPro" id="IPR053734">
    <property type="entry name" value="Phage_Head-Tail_Connect_sf"/>
</dbReference>
<sequence>MLAENARLMTTGMFSVAVTYTPDGGAPLEIRGIPDTHFVDGAADDYGPLATKVAEITVADVDLPAGAAAGDAVAFGGNFYVVREPRPDGTGVTRITLEKVTP</sequence>
<dbReference type="RefSeq" id="WP_198882300.1">
    <property type="nucleotide sequence ID" value="NZ_JAEKJA010000009.1"/>
</dbReference>
<keyword evidence="2" id="KW-1185">Reference proteome</keyword>
<evidence type="ECO:0000313" key="2">
    <source>
        <dbReference type="Proteomes" id="UP000609531"/>
    </source>
</evidence>